<feature type="transmembrane region" description="Helical" evidence="1">
    <location>
        <begin position="246"/>
        <end position="265"/>
    </location>
</feature>
<evidence type="ECO:0000313" key="3">
    <source>
        <dbReference type="EMBL" id="MBJ7638628.1"/>
    </source>
</evidence>
<evidence type="ECO:0000313" key="2">
    <source>
        <dbReference type="EMBL" id="MBJ7632492.1"/>
    </source>
</evidence>
<feature type="transmembrane region" description="Helical" evidence="1">
    <location>
        <begin position="166"/>
        <end position="192"/>
    </location>
</feature>
<accession>A0A4Z0RLE1</accession>
<organism evidence="3 4">
    <name type="scientific">Weissella confusa</name>
    <name type="common">Lactobacillus confusus</name>
    <dbReference type="NCBI Taxonomy" id="1583"/>
    <lineage>
        <taxon>Bacteria</taxon>
        <taxon>Bacillati</taxon>
        <taxon>Bacillota</taxon>
        <taxon>Bacilli</taxon>
        <taxon>Lactobacillales</taxon>
        <taxon>Lactobacillaceae</taxon>
        <taxon>Weissella</taxon>
    </lineage>
</organism>
<feature type="transmembrane region" description="Helical" evidence="1">
    <location>
        <begin position="335"/>
        <end position="359"/>
    </location>
</feature>
<keyword evidence="1" id="KW-1133">Transmembrane helix</keyword>
<evidence type="ECO:0000256" key="1">
    <source>
        <dbReference type="SAM" id="Phobius"/>
    </source>
</evidence>
<name>A0A4Z0RLE1_WEICO</name>
<dbReference type="RefSeq" id="WP_135411291.1">
    <property type="nucleotide sequence ID" value="NZ_JAAOCP010000004.1"/>
</dbReference>
<feature type="transmembrane region" description="Helical" evidence="1">
    <location>
        <begin position="72"/>
        <end position="92"/>
    </location>
</feature>
<dbReference type="EMBL" id="JAAOCX010000005">
    <property type="protein sequence ID" value="MBJ7632492.1"/>
    <property type="molecule type" value="Genomic_DNA"/>
</dbReference>
<sequence>MSVKSLYEKFQKVRPSLLFIGFTLFVISWVMKYGAPGGFEETVFWTNVGRYIAIFIIVIGQPISFKKNAIIIGLWMFYNIYEFVLSISGVHLVQVHQVSAYLLDIGVYILMAISLASSLSNKMELVWESVQVGLTLSLGWMAFLFHSELMTYAPDLLAGVFENSRIARVGIGFYNVNILGGLSGLLVFVSLVNVFRSKFRYSSAVTALFGLYLLLNSGTRSSMLALIATLAAFAFWIGVGRRNRVAVYFLLPGTFFIGEFAYGLFMGTVNQTSAVARIISSLTSKRSELGTIAFEQLSNSSKILFGTGMRIQANIRDTFFADWSGSYGLDGEPQWFVFTTGVVGALITLVIVTVAMYYVGKKSLTGFLFMVYFGTMMTFEHVFFNSQSVSGASGLLLTVLFVVLLGGAEIPLLRRRRLR</sequence>
<proteinExistence type="predicted"/>
<comment type="caution">
    <text evidence="3">The sequence shown here is derived from an EMBL/GenBank/DDBJ whole genome shotgun (WGS) entry which is preliminary data.</text>
</comment>
<dbReference type="Proteomes" id="UP000808038">
    <property type="component" value="Unassembled WGS sequence"/>
</dbReference>
<feature type="transmembrane region" description="Helical" evidence="1">
    <location>
        <begin position="12"/>
        <end position="31"/>
    </location>
</feature>
<feature type="transmembrane region" description="Helical" evidence="1">
    <location>
        <begin position="390"/>
        <end position="413"/>
    </location>
</feature>
<feature type="transmembrane region" description="Helical" evidence="1">
    <location>
        <begin position="125"/>
        <end position="146"/>
    </location>
</feature>
<feature type="transmembrane region" description="Helical" evidence="1">
    <location>
        <begin position="221"/>
        <end position="239"/>
    </location>
</feature>
<protein>
    <submittedName>
        <fullName evidence="3">Uncharacterized protein</fullName>
    </submittedName>
</protein>
<keyword evidence="1" id="KW-0472">Membrane</keyword>
<reference evidence="3" key="1">
    <citation type="submission" date="2020-02" db="EMBL/GenBank/DDBJ databases">
        <authorList>
            <person name="Fontana A."/>
            <person name="Patrone V."/>
            <person name="Morelli L."/>
        </authorList>
    </citation>
    <scope>NUCLEOTIDE SEQUENCE</scope>
    <source>
        <strain evidence="2">CCUG 30943</strain>
        <strain evidence="3">CCUG 43002</strain>
    </source>
</reference>
<keyword evidence="1" id="KW-0812">Transmembrane</keyword>
<dbReference type="EMBL" id="JAAOCP010000004">
    <property type="protein sequence ID" value="MBJ7638628.1"/>
    <property type="molecule type" value="Genomic_DNA"/>
</dbReference>
<feature type="transmembrane region" description="Helical" evidence="1">
    <location>
        <begin position="366"/>
        <end position="384"/>
    </location>
</feature>
<reference evidence="3 4" key="2">
    <citation type="journal article" date="2021" name="Int. J. Food Microbiol.">
        <title>Safety demonstration of a microbial species for use in the food chain: Weissella confusa.</title>
        <authorList>
            <person name="Bourdichon F."/>
            <person name="Patrone V."/>
            <person name="Fontana A."/>
            <person name="Milani G."/>
            <person name="Morelli L."/>
        </authorList>
    </citation>
    <scope>NUCLEOTIDE SEQUENCE [LARGE SCALE GENOMIC DNA]</scope>
    <source>
        <strain evidence="2">CCUG 30943</strain>
        <strain evidence="3 4">CCUG 43002</strain>
    </source>
</reference>
<feature type="transmembrane region" description="Helical" evidence="1">
    <location>
        <begin position="98"/>
        <end position="118"/>
    </location>
</feature>
<dbReference type="Proteomes" id="UP000728106">
    <property type="component" value="Unassembled WGS sequence"/>
</dbReference>
<feature type="transmembrane region" description="Helical" evidence="1">
    <location>
        <begin position="199"/>
        <end position="215"/>
    </location>
</feature>
<dbReference type="AlphaFoldDB" id="A0A4Z0RLE1"/>
<keyword evidence="4" id="KW-1185">Reference proteome</keyword>
<evidence type="ECO:0000313" key="4">
    <source>
        <dbReference type="Proteomes" id="UP000728106"/>
    </source>
</evidence>
<feature type="transmembrane region" description="Helical" evidence="1">
    <location>
        <begin position="43"/>
        <end position="60"/>
    </location>
</feature>
<gene>
    <name evidence="3" type="ORF">HAU20_04400</name>
    <name evidence="2" type="ORF">HAU43_05250</name>
</gene>